<proteinExistence type="predicted"/>
<name>A0A1E3XD91_9BACT</name>
<dbReference type="PANTHER" id="PTHR43236">
    <property type="entry name" value="ANTITOXIN HIGA1"/>
    <property type="match status" value="1"/>
</dbReference>
<protein>
    <recommendedName>
        <fullName evidence="1">IrrE N-terminal-like domain-containing protein</fullName>
    </recommendedName>
</protein>
<evidence type="ECO:0000313" key="3">
    <source>
        <dbReference type="Proteomes" id="UP000094056"/>
    </source>
</evidence>
<dbReference type="PATRIC" id="fig|1872076.5.peg.1449"/>
<comment type="caution">
    <text evidence="2">The sequence shown here is derived from an EMBL/GenBank/DDBJ whole genome shotgun (WGS) entry which is preliminary data.</text>
</comment>
<dbReference type="InterPro" id="IPR010359">
    <property type="entry name" value="IrrE_HExxH"/>
</dbReference>
<reference evidence="2 3" key="1">
    <citation type="submission" date="2016-07" db="EMBL/GenBank/DDBJ databases">
        <title>Draft genome of Scalindua rubra, obtained from a brine-seawater interface in the Red Sea, sheds light on salt adaptation in anammox bacteria.</title>
        <authorList>
            <person name="Speth D.R."/>
            <person name="Lagkouvardos I."/>
            <person name="Wang Y."/>
            <person name="Qian P.-Y."/>
            <person name="Dutilh B.E."/>
            <person name="Jetten M.S."/>
        </authorList>
    </citation>
    <scope>NUCLEOTIDE SEQUENCE [LARGE SCALE GENOMIC DNA]</scope>
    <source>
        <strain evidence="2">BSI-1</strain>
    </source>
</reference>
<evidence type="ECO:0000313" key="2">
    <source>
        <dbReference type="EMBL" id="ODS33596.1"/>
    </source>
</evidence>
<dbReference type="PANTHER" id="PTHR43236:SF2">
    <property type="entry name" value="BLL0069 PROTEIN"/>
    <property type="match status" value="1"/>
</dbReference>
<dbReference type="Gene3D" id="1.10.10.2910">
    <property type="match status" value="1"/>
</dbReference>
<dbReference type="AlphaFoldDB" id="A0A1E3XD91"/>
<dbReference type="Pfam" id="PF06114">
    <property type="entry name" value="Peptidase_M78"/>
    <property type="match status" value="1"/>
</dbReference>
<gene>
    <name evidence="2" type="ORF">SCARUB_01259</name>
</gene>
<organism evidence="2 3">
    <name type="scientific">Candidatus Scalindua rubra</name>
    <dbReference type="NCBI Taxonomy" id="1872076"/>
    <lineage>
        <taxon>Bacteria</taxon>
        <taxon>Pseudomonadati</taxon>
        <taxon>Planctomycetota</taxon>
        <taxon>Candidatus Brocadiia</taxon>
        <taxon>Candidatus Brocadiales</taxon>
        <taxon>Candidatus Scalinduaceae</taxon>
        <taxon>Candidatus Scalindua</taxon>
    </lineage>
</organism>
<evidence type="ECO:0000259" key="1">
    <source>
        <dbReference type="Pfam" id="PF06114"/>
    </source>
</evidence>
<feature type="domain" description="IrrE N-terminal-like" evidence="1">
    <location>
        <begin position="187"/>
        <end position="293"/>
    </location>
</feature>
<accession>A0A1E3XD91</accession>
<dbReference type="InterPro" id="IPR052345">
    <property type="entry name" value="Rad_response_metalloprotease"/>
</dbReference>
<sequence>MIRVTNLNRKIIKQAAEIVGRSITVKFPKLEDWLSGGHSPTVKQLAEFAKAVHIPFGYFFLDKLPELKTGVPLFRTEEALPSENYSDELRDSIRIIQSRQEWLKEYLLNEGATPLPFVNSFNERDNLFLVAQEIRKTLHLLDDWAGNMPNWKMALKYLFDKIEDAGIYLAINGVVENNTHRPLNPDEFRGFVLTDNYAPYIFINGKDFTAAKMFTLAHELAHIWLGKSAAFDLQFMRPSENTTEKYCNQIAAEFLVPQHLLQKKWEQIKYSPDPIEEVARQFKVSQIVAARRLLDTRKLTQKQFFEFYNDYQTRWQAFQKTKKVGGDFYNTQHYRVGKLFFRQVRTAAKEGKLLYTDAYKLTGLYGKTFSHFESEFFNKI</sequence>
<dbReference type="Proteomes" id="UP000094056">
    <property type="component" value="Unassembled WGS sequence"/>
</dbReference>
<dbReference type="EMBL" id="MAYW01000024">
    <property type="protein sequence ID" value="ODS33596.1"/>
    <property type="molecule type" value="Genomic_DNA"/>
</dbReference>